<dbReference type="InterPro" id="IPR001304">
    <property type="entry name" value="C-type_lectin-like"/>
</dbReference>
<feature type="signal peptide" evidence="2">
    <location>
        <begin position="1"/>
        <end position="25"/>
    </location>
</feature>
<feature type="compositionally biased region" description="Basic residues" evidence="1">
    <location>
        <begin position="209"/>
        <end position="220"/>
    </location>
</feature>
<evidence type="ECO:0000259" key="3">
    <source>
        <dbReference type="Pfam" id="PF00059"/>
    </source>
</evidence>
<gene>
    <name evidence="4" type="ORF">ODALV1_LOCUS18264</name>
</gene>
<evidence type="ECO:0000256" key="2">
    <source>
        <dbReference type="SAM" id="SignalP"/>
    </source>
</evidence>
<keyword evidence="5" id="KW-1185">Reference proteome</keyword>
<dbReference type="Gene3D" id="3.10.100.10">
    <property type="entry name" value="Mannose-Binding Protein A, subunit A"/>
    <property type="match status" value="1"/>
</dbReference>
<dbReference type="Proteomes" id="UP001642540">
    <property type="component" value="Unassembled WGS sequence"/>
</dbReference>
<dbReference type="SUPFAM" id="SSF56436">
    <property type="entry name" value="C-type lectin-like"/>
    <property type="match status" value="1"/>
</dbReference>
<feature type="region of interest" description="Disordered" evidence="1">
    <location>
        <begin position="205"/>
        <end position="241"/>
    </location>
</feature>
<comment type="caution">
    <text evidence="4">The sequence shown here is derived from an EMBL/GenBank/DDBJ whole genome shotgun (WGS) entry which is preliminary data.</text>
</comment>
<dbReference type="InterPro" id="IPR016187">
    <property type="entry name" value="CTDL_fold"/>
</dbReference>
<feature type="chain" id="PRO_5046491908" description="C-type lectin domain-containing protein" evidence="2">
    <location>
        <begin position="26"/>
        <end position="241"/>
    </location>
</feature>
<dbReference type="EMBL" id="CAXLJM020000057">
    <property type="protein sequence ID" value="CAL8118744.1"/>
    <property type="molecule type" value="Genomic_DNA"/>
</dbReference>
<accession>A0ABP1R657</accession>
<dbReference type="CDD" id="cd00037">
    <property type="entry name" value="CLECT"/>
    <property type="match status" value="1"/>
</dbReference>
<feature type="domain" description="C-type lectin" evidence="3">
    <location>
        <begin position="92"/>
        <end position="204"/>
    </location>
</feature>
<keyword evidence="2" id="KW-0732">Signal</keyword>
<name>A0ABP1R657_9HEXA</name>
<proteinExistence type="predicted"/>
<protein>
    <recommendedName>
        <fullName evidence="3">C-type lectin domain-containing protein</fullName>
    </recommendedName>
</protein>
<evidence type="ECO:0000313" key="4">
    <source>
        <dbReference type="EMBL" id="CAL8118744.1"/>
    </source>
</evidence>
<evidence type="ECO:0000256" key="1">
    <source>
        <dbReference type="SAM" id="MobiDB-lite"/>
    </source>
</evidence>
<evidence type="ECO:0000313" key="5">
    <source>
        <dbReference type="Proteomes" id="UP001642540"/>
    </source>
</evidence>
<dbReference type="InterPro" id="IPR016186">
    <property type="entry name" value="C-type_lectin-like/link_sf"/>
</dbReference>
<organism evidence="4 5">
    <name type="scientific">Orchesella dallaii</name>
    <dbReference type="NCBI Taxonomy" id="48710"/>
    <lineage>
        <taxon>Eukaryota</taxon>
        <taxon>Metazoa</taxon>
        <taxon>Ecdysozoa</taxon>
        <taxon>Arthropoda</taxon>
        <taxon>Hexapoda</taxon>
        <taxon>Collembola</taxon>
        <taxon>Entomobryomorpha</taxon>
        <taxon>Entomobryoidea</taxon>
        <taxon>Orchesellidae</taxon>
        <taxon>Orchesellinae</taxon>
        <taxon>Orchesella</taxon>
    </lineage>
</organism>
<reference evidence="4 5" key="1">
    <citation type="submission" date="2024-08" db="EMBL/GenBank/DDBJ databases">
        <authorList>
            <person name="Cucini C."/>
            <person name="Frati F."/>
        </authorList>
    </citation>
    <scope>NUCLEOTIDE SEQUENCE [LARGE SCALE GENOMIC DNA]</scope>
</reference>
<sequence length="241" mass="27273">MAGFKFFIKICIFTLMAAFATLVKTQMMPEYDDYPNPNPMSEHDYPHPPGMDRYGHGLGPDGYGGPGGPGGIAKKNEIMIGTKRFKLYEKKRLNFPKAKEFCRKKDGKLAEAKTIEEMRRLESLFMRARMIGMDVWVGADKKKWKKHSMKVVDHPGLNLSNAENSGIRAMMMGGGQKEMCPAISLSTRNLAPVMCVQPLPFICEYDRNKPRKPKPKHKNKGNSTSKATKKKKKAKKKDEMK</sequence>
<dbReference type="Pfam" id="PF00059">
    <property type="entry name" value="Lectin_C"/>
    <property type="match status" value="1"/>
</dbReference>